<gene>
    <name evidence="6" type="ORF">ATEIFO6365_0005075800</name>
</gene>
<name>A0A5M3Z1Q2_ASPTE</name>
<dbReference type="InterPro" id="IPR036390">
    <property type="entry name" value="WH_DNA-bd_sf"/>
</dbReference>
<accession>A0A5M3Z1Q2</accession>
<dbReference type="SUPFAM" id="SSF53335">
    <property type="entry name" value="S-adenosyl-L-methionine-dependent methyltransferases"/>
    <property type="match status" value="1"/>
</dbReference>
<feature type="domain" description="O-methyltransferase dimerisation" evidence="5">
    <location>
        <begin position="87"/>
        <end position="167"/>
    </location>
</feature>
<comment type="caution">
    <text evidence="6">The sequence shown here is derived from an EMBL/GenBank/DDBJ whole genome shotgun (WGS) entry which is preliminary data.</text>
</comment>
<dbReference type="GO" id="GO:0046983">
    <property type="term" value="F:protein dimerization activity"/>
    <property type="evidence" value="ECO:0007669"/>
    <property type="project" value="InterPro"/>
</dbReference>
<proteinExistence type="predicted"/>
<dbReference type="VEuPathDB" id="FungiDB:ATEG_05526"/>
<dbReference type="InterPro" id="IPR001077">
    <property type="entry name" value="COMT_C"/>
</dbReference>
<dbReference type="SUPFAM" id="SSF46785">
    <property type="entry name" value="Winged helix' DNA-binding domain"/>
    <property type="match status" value="1"/>
</dbReference>
<evidence type="ECO:0000259" key="4">
    <source>
        <dbReference type="Pfam" id="PF00891"/>
    </source>
</evidence>
<evidence type="ECO:0000256" key="1">
    <source>
        <dbReference type="ARBA" id="ARBA00022603"/>
    </source>
</evidence>
<dbReference type="GO" id="GO:0032259">
    <property type="term" value="P:methylation"/>
    <property type="evidence" value="ECO:0007669"/>
    <property type="project" value="UniProtKB-KW"/>
</dbReference>
<dbReference type="InterPro" id="IPR036388">
    <property type="entry name" value="WH-like_DNA-bd_sf"/>
</dbReference>
<dbReference type="Gene3D" id="1.10.10.10">
    <property type="entry name" value="Winged helix-like DNA-binding domain superfamily/Winged helix DNA-binding domain"/>
    <property type="match status" value="1"/>
</dbReference>
<dbReference type="PANTHER" id="PTHR43712">
    <property type="entry name" value="PUTATIVE (AFU_ORTHOLOGUE AFUA_4G14580)-RELATED"/>
    <property type="match status" value="1"/>
</dbReference>
<dbReference type="GO" id="GO:0008171">
    <property type="term" value="F:O-methyltransferase activity"/>
    <property type="evidence" value="ECO:0007669"/>
    <property type="project" value="InterPro"/>
</dbReference>
<dbReference type="InterPro" id="IPR029063">
    <property type="entry name" value="SAM-dependent_MTases_sf"/>
</dbReference>
<keyword evidence="1 6" id="KW-0489">Methyltransferase</keyword>
<dbReference type="Pfam" id="PF08100">
    <property type="entry name" value="Dimerisation"/>
    <property type="match status" value="1"/>
</dbReference>
<protein>
    <submittedName>
        <fullName evidence="6">O-methyltransferase</fullName>
    </submittedName>
</protein>
<evidence type="ECO:0000313" key="6">
    <source>
        <dbReference type="EMBL" id="GFF16566.1"/>
    </source>
</evidence>
<dbReference type="OrthoDB" id="1606438at2759"/>
<dbReference type="Pfam" id="PF00891">
    <property type="entry name" value="Methyltransf_2"/>
    <property type="match status" value="1"/>
</dbReference>
<dbReference type="AlphaFoldDB" id="A0A5M3Z1Q2"/>
<keyword evidence="3" id="KW-0949">S-adenosyl-L-methionine</keyword>
<keyword evidence="2 6" id="KW-0808">Transferase</keyword>
<dbReference type="GO" id="GO:0044550">
    <property type="term" value="P:secondary metabolite biosynthetic process"/>
    <property type="evidence" value="ECO:0007669"/>
    <property type="project" value="UniProtKB-ARBA"/>
</dbReference>
<dbReference type="PANTHER" id="PTHR43712:SF2">
    <property type="entry name" value="O-METHYLTRANSFERASE CICE"/>
    <property type="match status" value="1"/>
</dbReference>
<reference evidence="6 7" key="1">
    <citation type="submission" date="2020-01" db="EMBL/GenBank/DDBJ databases">
        <title>Aspergillus terreus IFO 6365 whole genome shotgun sequence.</title>
        <authorList>
            <person name="Kanamasa S."/>
            <person name="Takahashi H."/>
        </authorList>
    </citation>
    <scope>NUCLEOTIDE SEQUENCE [LARGE SCALE GENOMIC DNA]</scope>
    <source>
        <strain evidence="6 7">IFO 6365</strain>
    </source>
</reference>
<dbReference type="InterPro" id="IPR012967">
    <property type="entry name" value="COMT_dimerisation"/>
</dbReference>
<sequence length="495" mass="54822">MERQPKSLSDAVQLIQSADIISKTVQTIIAEWSKEAEASKNPAESADNLTGVSILPSHELFNAQRTIAAAIGKLTELVSEPSVRLLEVATQFQESRALYITVERRIPDILAPHDKDGGLSITELSQQASIEHRKLSRIMRCLCSIGIYSQLGAKTFANNAVSAALVSNEPLRAYVRLANTESYTASDFLPRTLLDPEKGPSYDVAKTAWQDAVNTSKPRWEWIEERVEQDKLIESGGHYPGVPSLVLEPQPKGDDGLVARPELEIMGLAMVGGGLVFGSAHVYDFPWASLGKALIVDVGGGVGGFPLQLSKVYPDLQFVVQDRGPVIKQGLESVWPRENPDALKTGRVQFVEHSFFDKNPIEGAEVYYLRYVLHDWSDEYCINILSRIRESMAPHSRLLICEQVMNTTRGDTQLTSAPKPLPANYGFHTRFSHNRDLTMMACINGIERTPEEFKTILQEAGLTLKKIWECRSQVSLLEAVLSNVEDKNGNGIQPL</sequence>
<dbReference type="Proteomes" id="UP000452235">
    <property type="component" value="Unassembled WGS sequence"/>
</dbReference>
<dbReference type="Gene3D" id="3.40.50.150">
    <property type="entry name" value="Vaccinia Virus protein VP39"/>
    <property type="match status" value="1"/>
</dbReference>
<feature type="domain" description="O-methyltransferase C-terminal" evidence="4">
    <location>
        <begin position="294"/>
        <end position="462"/>
    </location>
</feature>
<keyword evidence="7" id="KW-1185">Reference proteome</keyword>
<evidence type="ECO:0000256" key="3">
    <source>
        <dbReference type="ARBA" id="ARBA00022691"/>
    </source>
</evidence>
<evidence type="ECO:0000256" key="2">
    <source>
        <dbReference type="ARBA" id="ARBA00022679"/>
    </source>
</evidence>
<dbReference type="PROSITE" id="PS51683">
    <property type="entry name" value="SAM_OMT_II"/>
    <property type="match status" value="1"/>
</dbReference>
<organism evidence="6 7">
    <name type="scientific">Aspergillus terreus</name>
    <dbReference type="NCBI Taxonomy" id="33178"/>
    <lineage>
        <taxon>Eukaryota</taxon>
        <taxon>Fungi</taxon>
        <taxon>Dikarya</taxon>
        <taxon>Ascomycota</taxon>
        <taxon>Pezizomycotina</taxon>
        <taxon>Eurotiomycetes</taxon>
        <taxon>Eurotiomycetidae</taxon>
        <taxon>Eurotiales</taxon>
        <taxon>Aspergillaceae</taxon>
        <taxon>Aspergillus</taxon>
        <taxon>Aspergillus subgen. Circumdati</taxon>
    </lineage>
</organism>
<dbReference type="EMBL" id="BLJY01000005">
    <property type="protein sequence ID" value="GFF16566.1"/>
    <property type="molecule type" value="Genomic_DNA"/>
</dbReference>
<dbReference type="InterPro" id="IPR016461">
    <property type="entry name" value="COMT-like"/>
</dbReference>
<evidence type="ECO:0000259" key="5">
    <source>
        <dbReference type="Pfam" id="PF08100"/>
    </source>
</evidence>
<evidence type="ECO:0000313" key="7">
    <source>
        <dbReference type="Proteomes" id="UP000452235"/>
    </source>
</evidence>